<feature type="transmembrane region" description="Helical" evidence="1">
    <location>
        <begin position="6"/>
        <end position="27"/>
    </location>
</feature>
<dbReference type="RefSeq" id="WP_140831370.1">
    <property type="nucleotide sequence ID" value="NZ_VFYP01000004.1"/>
</dbReference>
<proteinExistence type="predicted"/>
<keyword evidence="3" id="KW-1185">Reference proteome</keyword>
<dbReference type="AlphaFoldDB" id="A0A504TXE0"/>
<feature type="transmembrane region" description="Helical" evidence="1">
    <location>
        <begin position="182"/>
        <end position="211"/>
    </location>
</feature>
<dbReference type="EMBL" id="VFYP01000004">
    <property type="protein sequence ID" value="TPP06057.1"/>
    <property type="molecule type" value="Genomic_DNA"/>
</dbReference>
<evidence type="ECO:0000313" key="2">
    <source>
        <dbReference type="EMBL" id="TPP06057.1"/>
    </source>
</evidence>
<sequence length="236" mass="26105">MDILNIAAISYFVVVWIAIEPLMAIGWPRPHDSLLIDMVRIRAAWMREVLTRDNNFIGDAAILGHTINSASFFGSANLIVIVGMSSALFMEPNYGLDSGLIARFTAQDPLWFFQCKVLLIIATLLRGLSDFIWAVRQINYCLAAIGASPSREEDRDITAWTNALTLVLNPALRSFSVGVRSYYFTVAAAFWFLGPIPLIVATTCSVGLLIWRQTWSDTAKGVTTIRKLLDSCGPKA</sequence>
<feature type="transmembrane region" description="Helical" evidence="1">
    <location>
        <begin position="110"/>
        <end position="128"/>
    </location>
</feature>
<comment type="caution">
    <text evidence="2">The sequence shown here is derived from an EMBL/GenBank/DDBJ whole genome shotgun (WGS) entry which is preliminary data.</text>
</comment>
<dbReference type="OrthoDB" id="9806874at2"/>
<organism evidence="2 3">
    <name type="scientific">Rhizobium glycinendophyticum</name>
    <dbReference type="NCBI Taxonomy" id="2589807"/>
    <lineage>
        <taxon>Bacteria</taxon>
        <taxon>Pseudomonadati</taxon>
        <taxon>Pseudomonadota</taxon>
        <taxon>Alphaproteobacteria</taxon>
        <taxon>Hyphomicrobiales</taxon>
        <taxon>Rhizobiaceae</taxon>
        <taxon>Rhizobium/Agrobacterium group</taxon>
        <taxon>Rhizobium</taxon>
    </lineage>
</organism>
<reference evidence="2 3" key="1">
    <citation type="submission" date="2019-06" db="EMBL/GenBank/DDBJ databases">
        <title>Rhizobium sp. CL12 isolated from roots of soybean.</title>
        <authorList>
            <person name="Wang C."/>
        </authorList>
    </citation>
    <scope>NUCLEOTIDE SEQUENCE [LARGE SCALE GENOMIC DNA]</scope>
    <source>
        <strain evidence="2 3">CL12</strain>
    </source>
</reference>
<name>A0A504TXE0_9HYPH</name>
<gene>
    <name evidence="2" type="ORF">FJQ55_20250</name>
</gene>
<feature type="transmembrane region" description="Helical" evidence="1">
    <location>
        <begin position="72"/>
        <end position="90"/>
    </location>
</feature>
<dbReference type="InterPro" id="IPR006747">
    <property type="entry name" value="DUF599"/>
</dbReference>
<evidence type="ECO:0000313" key="3">
    <source>
        <dbReference type="Proteomes" id="UP000316429"/>
    </source>
</evidence>
<dbReference type="Pfam" id="PF04654">
    <property type="entry name" value="DUF599"/>
    <property type="match status" value="1"/>
</dbReference>
<evidence type="ECO:0000256" key="1">
    <source>
        <dbReference type="SAM" id="Phobius"/>
    </source>
</evidence>
<accession>A0A504TXE0</accession>
<dbReference type="Proteomes" id="UP000316429">
    <property type="component" value="Unassembled WGS sequence"/>
</dbReference>
<keyword evidence="1" id="KW-0472">Membrane</keyword>
<keyword evidence="1" id="KW-0812">Transmembrane</keyword>
<protein>
    <submittedName>
        <fullName evidence="2">DUF599 family protein</fullName>
    </submittedName>
</protein>
<keyword evidence="1" id="KW-1133">Transmembrane helix</keyword>